<evidence type="ECO:0000256" key="4">
    <source>
        <dbReference type="ARBA" id="ARBA00022490"/>
    </source>
</evidence>
<sequence>MKTNQTQKAMDMAVKYLSFKARTENEMVVYLKKKNMDDATIDHVMAKLKEYRYLDDQAYFKNYIEYNRQVTHYGTRRIHQDLGRRGISDELLLNLEDLFPREEEYVCAEAVAQKGLKTLKGQTVQQKRKKLYDRMSRMGFPSDMILEITRNLELEEAPVELSKDEMAIEEQKQMDKLNRDYEKYLRTHKNKGYKGKDLEYRISKSLMGRGYPYEVIKNKLAEMREE</sequence>
<dbReference type="GO" id="GO:0006282">
    <property type="term" value="P:regulation of DNA repair"/>
    <property type="evidence" value="ECO:0007669"/>
    <property type="project" value="UniProtKB-UniRule"/>
</dbReference>
<evidence type="ECO:0000256" key="3">
    <source>
        <dbReference type="ARBA" id="ARBA00018111"/>
    </source>
</evidence>
<comment type="similarity">
    <text evidence="2 5">Belongs to the RecX family.</text>
</comment>
<protein>
    <recommendedName>
        <fullName evidence="3 5">Regulatory protein RecX</fullName>
    </recommendedName>
</protein>
<feature type="domain" description="RecX second three-helical" evidence="6">
    <location>
        <begin position="55"/>
        <end position="91"/>
    </location>
</feature>
<keyword evidence="4 5" id="KW-0963">Cytoplasm</keyword>
<dbReference type="InterPro" id="IPR003783">
    <property type="entry name" value="Regulatory_RecX"/>
</dbReference>
<comment type="caution">
    <text evidence="8">The sequence shown here is derived from an EMBL/GenBank/DDBJ whole genome shotgun (WGS) entry which is preliminary data.</text>
</comment>
<dbReference type="InterPro" id="IPR053924">
    <property type="entry name" value="RecX_HTH_2nd"/>
</dbReference>
<evidence type="ECO:0000256" key="5">
    <source>
        <dbReference type="HAMAP-Rule" id="MF_01114"/>
    </source>
</evidence>
<dbReference type="STRING" id="52689.AKG39_08670"/>
<evidence type="ECO:0000259" key="7">
    <source>
        <dbReference type="Pfam" id="PF21982"/>
    </source>
</evidence>
<dbReference type="Pfam" id="PF21982">
    <property type="entry name" value="RecX_HTH1"/>
    <property type="match status" value="1"/>
</dbReference>
<dbReference type="Proteomes" id="UP000036873">
    <property type="component" value="Unassembled WGS sequence"/>
</dbReference>
<accession>A0A0L6U2J1</accession>
<dbReference type="PANTHER" id="PTHR33602:SF1">
    <property type="entry name" value="REGULATORY PROTEIN RECX FAMILY PROTEIN"/>
    <property type="match status" value="1"/>
</dbReference>
<dbReference type="Pfam" id="PF02631">
    <property type="entry name" value="RecX_HTH2"/>
    <property type="match status" value="1"/>
</dbReference>
<evidence type="ECO:0000313" key="8">
    <source>
        <dbReference type="EMBL" id="KNZ42005.1"/>
    </source>
</evidence>
<dbReference type="HAMAP" id="MF_01114">
    <property type="entry name" value="RecX"/>
    <property type="match status" value="1"/>
</dbReference>
<proteinExistence type="inferred from homology"/>
<dbReference type="EMBL" id="LGYO01000021">
    <property type="protein sequence ID" value="KNZ42005.1"/>
    <property type="molecule type" value="Genomic_DNA"/>
</dbReference>
<dbReference type="OrthoDB" id="9804967at2"/>
<dbReference type="RefSeq" id="WP_050739996.1">
    <property type="nucleotide sequence ID" value="NZ_LGYO01000021.1"/>
</dbReference>
<evidence type="ECO:0000259" key="6">
    <source>
        <dbReference type="Pfam" id="PF02631"/>
    </source>
</evidence>
<reference evidence="9" key="1">
    <citation type="submission" date="2015-07" db="EMBL/GenBank/DDBJ databases">
        <title>Draft genome sequence of Acetobacterium bakii DSM 8293, a potential psychrophilic chemical producer through syngas fermentation.</title>
        <authorList>
            <person name="Song Y."/>
            <person name="Hwang S."/>
            <person name="Cho B.-K."/>
        </authorList>
    </citation>
    <scope>NUCLEOTIDE SEQUENCE [LARGE SCALE GENOMIC DNA]</scope>
    <source>
        <strain evidence="9">DSM 8239</strain>
    </source>
</reference>
<feature type="domain" description="RecX first three-helical" evidence="7">
    <location>
        <begin position="9"/>
        <end position="48"/>
    </location>
</feature>
<dbReference type="GO" id="GO:0005737">
    <property type="term" value="C:cytoplasm"/>
    <property type="evidence" value="ECO:0007669"/>
    <property type="project" value="UniProtKB-SubCell"/>
</dbReference>
<gene>
    <name evidence="5" type="primary">recX</name>
    <name evidence="8" type="ORF">AKG39_08670</name>
</gene>
<name>A0A0L6U2J1_9FIRM</name>
<comment type="subcellular location">
    <subcellularLocation>
        <location evidence="1 5">Cytoplasm</location>
    </subcellularLocation>
</comment>
<evidence type="ECO:0000256" key="2">
    <source>
        <dbReference type="ARBA" id="ARBA00009695"/>
    </source>
</evidence>
<dbReference type="PANTHER" id="PTHR33602">
    <property type="entry name" value="REGULATORY PROTEIN RECX FAMILY PROTEIN"/>
    <property type="match status" value="1"/>
</dbReference>
<evidence type="ECO:0000256" key="1">
    <source>
        <dbReference type="ARBA" id="ARBA00004496"/>
    </source>
</evidence>
<dbReference type="InterPro" id="IPR053926">
    <property type="entry name" value="RecX_HTH_1st"/>
</dbReference>
<dbReference type="AlphaFoldDB" id="A0A0L6U2J1"/>
<evidence type="ECO:0000313" key="9">
    <source>
        <dbReference type="Proteomes" id="UP000036873"/>
    </source>
</evidence>
<dbReference type="InterPro" id="IPR036388">
    <property type="entry name" value="WH-like_DNA-bd_sf"/>
</dbReference>
<comment type="function">
    <text evidence="5">Modulates RecA activity.</text>
</comment>
<organism evidence="8 9">
    <name type="scientific">Acetobacterium bakii</name>
    <dbReference type="NCBI Taxonomy" id="52689"/>
    <lineage>
        <taxon>Bacteria</taxon>
        <taxon>Bacillati</taxon>
        <taxon>Bacillota</taxon>
        <taxon>Clostridia</taxon>
        <taxon>Eubacteriales</taxon>
        <taxon>Eubacteriaceae</taxon>
        <taxon>Acetobacterium</taxon>
    </lineage>
</organism>
<dbReference type="Gene3D" id="1.10.10.10">
    <property type="entry name" value="Winged helix-like DNA-binding domain superfamily/Winged helix DNA-binding domain"/>
    <property type="match status" value="4"/>
</dbReference>
<keyword evidence="9" id="KW-1185">Reference proteome</keyword>